<dbReference type="Proteomes" id="UP000059680">
    <property type="component" value="Chromosome 6"/>
</dbReference>
<proteinExistence type="predicted"/>
<gene>
    <name evidence="1" type="ordered locus">Os06g0657101</name>
    <name evidence="1" type="ORF">OSNPB_060657101</name>
</gene>
<keyword evidence="2" id="KW-1185">Reference proteome</keyword>
<dbReference type="PaxDb" id="39947-A0A0P0X017"/>
<evidence type="ECO:0000313" key="2">
    <source>
        <dbReference type="Proteomes" id="UP000059680"/>
    </source>
</evidence>
<evidence type="ECO:0000313" key="1">
    <source>
        <dbReference type="EMBL" id="BAS98951.1"/>
    </source>
</evidence>
<reference evidence="1 2" key="2">
    <citation type="journal article" date="2013" name="Plant Cell Physiol.">
        <title>Rice Annotation Project Database (RAP-DB): an integrative and interactive database for rice genomics.</title>
        <authorList>
            <person name="Sakai H."/>
            <person name="Lee S.S."/>
            <person name="Tanaka T."/>
            <person name="Numa H."/>
            <person name="Kim J."/>
            <person name="Kawahara Y."/>
            <person name="Wakimoto H."/>
            <person name="Yang C.C."/>
            <person name="Iwamoto M."/>
            <person name="Abe T."/>
            <person name="Yamada Y."/>
            <person name="Muto A."/>
            <person name="Inokuchi H."/>
            <person name="Ikemura T."/>
            <person name="Matsumoto T."/>
            <person name="Sasaki T."/>
            <person name="Itoh T."/>
        </authorList>
    </citation>
    <scope>NUCLEOTIDE SEQUENCE [LARGE SCALE GENOMIC DNA]</scope>
    <source>
        <strain evidence="2">cv. Nipponbare</strain>
    </source>
</reference>
<protein>
    <submittedName>
        <fullName evidence="1">Os06g0657101 protein</fullName>
    </submittedName>
</protein>
<dbReference type="AlphaFoldDB" id="A0A0P0X017"/>
<reference evidence="2" key="1">
    <citation type="journal article" date="2005" name="Nature">
        <title>The map-based sequence of the rice genome.</title>
        <authorList>
            <consortium name="International rice genome sequencing project (IRGSP)"/>
            <person name="Matsumoto T."/>
            <person name="Wu J."/>
            <person name="Kanamori H."/>
            <person name="Katayose Y."/>
            <person name="Fujisawa M."/>
            <person name="Namiki N."/>
            <person name="Mizuno H."/>
            <person name="Yamamoto K."/>
            <person name="Antonio B.A."/>
            <person name="Baba T."/>
            <person name="Sakata K."/>
            <person name="Nagamura Y."/>
            <person name="Aoki H."/>
            <person name="Arikawa K."/>
            <person name="Arita K."/>
            <person name="Bito T."/>
            <person name="Chiden Y."/>
            <person name="Fujitsuka N."/>
            <person name="Fukunaka R."/>
            <person name="Hamada M."/>
            <person name="Harada C."/>
            <person name="Hayashi A."/>
            <person name="Hijishita S."/>
            <person name="Honda M."/>
            <person name="Hosokawa S."/>
            <person name="Ichikawa Y."/>
            <person name="Idonuma A."/>
            <person name="Iijima M."/>
            <person name="Ikeda M."/>
            <person name="Ikeno M."/>
            <person name="Ito K."/>
            <person name="Ito S."/>
            <person name="Ito T."/>
            <person name="Ito Y."/>
            <person name="Ito Y."/>
            <person name="Iwabuchi A."/>
            <person name="Kamiya K."/>
            <person name="Karasawa W."/>
            <person name="Kurita K."/>
            <person name="Katagiri S."/>
            <person name="Kikuta A."/>
            <person name="Kobayashi H."/>
            <person name="Kobayashi N."/>
            <person name="Machita K."/>
            <person name="Maehara T."/>
            <person name="Masukawa M."/>
            <person name="Mizubayashi T."/>
            <person name="Mukai Y."/>
            <person name="Nagasaki H."/>
            <person name="Nagata Y."/>
            <person name="Naito S."/>
            <person name="Nakashima M."/>
            <person name="Nakama Y."/>
            <person name="Nakamichi Y."/>
            <person name="Nakamura M."/>
            <person name="Meguro A."/>
            <person name="Negishi M."/>
            <person name="Ohta I."/>
            <person name="Ohta T."/>
            <person name="Okamoto M."/>
            <person name="Ono N."/>
            <person name="Saji S."/>
            <person name="Sakaguchi M."/>
            <person name="Sakai K."/>
            <person name="Shibata M."/>
            <person name="Shimokawa T."/>
            <person name="Song J."/>
            <person name="Takazaki Y."/>
            <person name="Terasawa K."/>
            <person name="Tsugane M."/>
            <person name="Tsuji K."/>
            <person name="Ueda S."/>
            <person name="Waki K."/>
            <person name="Yamagata H."/>
            <person name="Yamamoto M."/>
            <person name="Yamamoto S."/>
            <person name="Yamane H."/>
            <person name="Yoshiki S."/>
            <person name="Yoshihara R."/>
            <person name="Yukawa K."/>
            <person name="Zhong H."/>
            <person name="Yano M."/>
            <person name="Yuan Q."/>
            <person name="Ouyang S."/>
            <person name="Liu J."/>
            <person name="Jones K.M."/>
            <person name="Gansberger K."/>
            <person name="Moffat K."/>
            <person name="Hill J."/>
            <person name="Bera J."/>
            <person name="Fadrosh D."/>
            <person name="Jin S."/>
            <person name="Johri S."/>
            <person name="Kim M."/>
            <person name="Overton L."/>
            <person name="Reardon M."/>
            <person name="Tsitrin T."/>
            <person name="Vuong H."/>
            <person name="Weaver B."/>
            <person name="Ciecko A."/>
            <person name="Tallon L."/>
            <person name="Jackson J."/>
            <person name="Pai G."/>
            <person name="Aken S.V."/>
            <person name="Utterback T."/>
            <person name="Reidmuller S."/>
            <person name="Feldblyum T."/>
            <person name="Hsiao J."/>
            <person name="Zismann V."/>
            <person name="Iobst S."/>
            <person name="de Vazeille A.R."/>
            <person name="Buell C.R."/>
            <person name="Ying K."/>
            <person name="Li Y."/>
            <person name="Lu T."/>
            <person name="Huang Y."/>
            <person name="Zhao Q."/>
            <person name="Feng Q."/>
            <person name="Zhang L."/>
            <person name="Zhu J."/>
            <person name="Weng Q."/>
            <person name="Mu J."/>
            <person name="Lu Y."/>
            <person name="Fan D."/>
            <person name="Liu Y."/>
            <person name="Guan J."/>
            <person name="Zhang Y."/>
            <person name="Yu S."/>
            <person name="Liu X."/>
            <person name="Zhang Y."/>
            <person name="Hong G."/>
            <person name="Han B."/>
            <person name="Choisne N."/>
            <person name="Demange N."/>
            <person name="Orjeda G."/>
            <person name="Samain S."/>
            <person name="Cattolico L."/>
            <person name="Pelletier E."/>
            <person name="Couloux A."/>
            <person name="Segurens B."/>
            <person name="Wincker P."/>
            <person name="D'Hont A."/>
            <person name="Scarpelli C."/>
            <person name="Weissenbach J."/>
            <person name="Salanoubat M."/>
            <person name="Quetier F."/>
            <person name="Yu Y."/>
            <person name="Kim H.R."/>
            <person name="Rambo T."/>
            <person name="Currie J."/>
            <person name="Collura K."/>
            <person name="Luo M."/>
            <person name="Yang T."/>
            <person name="Ammiraju J.S.S."/>
            <person name="Engler F."/>
            <person name="Soderlund C."/>
            <person name="Wing R.A."/>
            <person name="Palmer L.E."/>
            <person name="de la Bastide M."/>
            <person name="Spiegel L."/>
            <person name="Nascimento L."/>
            <person name="Zutavern T."/>
            <person name="O'Shaughnessy A."/>
            <person name="Dike S."/>
            <person name="Dedhia N."/>
            <person name="Preston R."/>
            <person name="Balija V."/>
            <person name="McCombie W.R."/>
            <person name="Chow T."/>
            <person name="Chen H."/>
            <person name="Chung M."/>
            <person name="Chen C."/>
            <person name="Shaw J."/>
            <person name="Wu H."/>
            <person name="Hsiao K."/>
            <person name="Chao Y."/>
            <person name="Chu M."/>
            <person name="Cheng C."/>
            <person name="Hour A."/>
            <person name="Lee P."/>
            <person name="Lin S."/>
            <person name="Lin Y."/>
            <person name="Liou J."/>
            <person name="Liu S."/>
            <person name="Hsing Y."/>
            <person name="Raghuvanshi S."/>
            <person name="Mohanty A."/>
            <person name="Bharti A.K."/>
            <person name="Gaur A."/>
            <person name="Gupta V."/>
            <person name="Kumar D."/>
            <person name="Ravi V."/>
            <person name="Vij S."/>
            <person name="Kapur A."/>
            <person name="Khurana P."/>
            <person name="Khurana P."/>
            <person name="Khurana J.P."/>
            <person name="Tyagi A.K."/>
            <person name="Gaikwad K."/>
            <person name="Singh A."/>
            <person name="Dalal V."/>
            <person name="Srivastava S."/>
            <person name="Dixit A."/>
            <person name="Pal A.K."/>
            <person name="Ghazi I.A."/>
            <person name="Yadav M."/>
            <person name="Pandit A."/>
            <person name="Bhargava A."/>
            <person name="Sureshbabu K."/>
            <person name="Batra K."/>
            <person name="Sharma T.R."/>
            <person name="Mohapatra T."/>
            <person name="Singh N.K."/>
            <person name="Messing J."/>
            <person name="Nelson A.B."/>
            <person name="Fuks G."/>
            <person name="Kavchok S."/>
            <person name="Keizer G."/>
            <person name="Linton E."/>
            <person name="Llaca V."/>
            <person name="Song R."/>
            <person name="Tanyolac B."/>
            <person name="Young S."/>
            <person name="Ho-Il K."/>
            <person name="Hahn J.H."/>
            <person name="Sangsakoo G."/>
            <person name="Vanavichit A."/>
            <person name="de Mattos Luiz.A.T."/>
            <person name="Zimmer P.D."/>
            <person name="Malone G."/>
            <person name="Dellagostin O."/>
            <person name="de Oliveira A.C."/>
            <person name="Bevan M."/>
            <person name="Bancroft I."/>
            <person name="Minx P."/>
            <person name="Cordum H."/>
            <person name="Wilson R."/>
            <person name="Cheng Z."/>
            <person name="Jin W."/>
            <person name="Jiang J."/>
            <person name="Leong S.A."/>
            <person name="Iwama H."/>
            <person name="Gojobori T."/>
            <person name="Itoh T."/>
            <person name="Niimura Y."/>
            <person name="Fujii Y."/>
            <person name="Habara T."/>
            <person name="Sakai H."/>
            <person name="Sato Y."/>
            <person name="Wilson G."/>
            <person name="Kumar K."/>
            <person name="McCouch S."/>
            <person name="Juretic N."/>
            <person name="Hoen D."/>
            <person name="Wright S."/>
            <person name="Bruskiewich R."/>
            <person name="Bureau T."/>
            <person name="Miyao A."/>
            <person name="Hirochika H."/>
            <person name="Nishikawa T."/>
            <person name="Kadowaki K."/>
            <person name="Sugiura M."/>
            <person name="Burr B."/>
            <person name="Sasaki T."/>
        </authorList>
    </citation>
    <scope>NUCLEOTIDE SEQUENCE [LARGE SCALE GENOMIC DNA]</scope>
    <source>
        <strain evidence="2">cv. Nipponbare</strain>
    </source>
</reference>
<accession>A0A0P0X017</accession>
<sequence length="156" mass="17200">MSVDFRRRGVGDNAKGTGRMAAVEVQLPRGNDPRGGSYPWGFYSQVRPMTARAMVLFLHVVWMAVVMVRRPNHVMAGTVVVEVVLSYGVDGDGDDSDAWIRGGCNRQDNDELACSAHGYQGGTIWPNTQIQRSSSEQGEEQMKGLLEVPAMVRERC</sequence>
<reference evidence="1 2" key="3">
    <citation type="journal article" date="2013" name="Rice">
        <title>Improvement of the Oryza sativa Nipponbare reference genome using next generation sequence and optical map data.</title>
        <authorList>
            <person name="Kawahara Y."/>
            <person name="de la Bastide M."/>
            <person name="Hamilton J.P."/>
            <person name="Kanamori H."/>
            <person name="McCombie W.R."/>
            <person name="Ouyang S."/>
            <person name="Schwartz D.C."/>
            <person name="Tanaka T."/>
            <person name="Wu J."/>
            <person name="Zhou S."/>
            <person name="Childs K.L."/>
            <person name="Davidson R.M."/>
            <person name="Lin H."/>
            <person name="Quesada-Ocampo L."/>
            <person name="Vaillancourt B."/>
            <person name="Sakai H."/>
            <person name="Lee S.S."/>
            <person name="Kim J."/>
            <person name="Numa H."/>
            <person name="Itoh T."/>
            <person name="Buell C.R."/>
            <person name="Matsumoto T."/>
        </authorList>
    </citation>
    <scope>NUCLEOTIDE SEQUENCE [LARGE SCALE GENOMIC DNA]</scope>
    <source>
        <strain evidence="2">cv. Nipponbare</strain>
    </source>
</reference>
<dbReference type="EMBL" id="AP014962">
    <property type="protein sequence ID" value="BAS98951.1"/>
    <property type="molecule type" value="Genomic_DNA"/>
</dbReference>
<dbReference type="InParanoid" id="A0A0P0X017"/>
<organism evidence="1 2">
    <name type="scientific">Oryza sativa subsp. japonica</name>
    <name type="common">Rice</name>
    <dbReference type="NCBI Taxonomy" id="39947"/>
    <lineage>
        <taxon>Eukaryota</taxon>
        <taxon>Viridiplantae</taxon>
        <taxon>Streptophyta</taxon>
        <taxon>Embryophyta</taxon>
        <taxon>Tracheophyta</taxon>
        <taxon>Spermatophyta</taxon>
        <taxon>Magnoliopsida</taxon>
        <taxon>Liliopsida</taxon>
        <taxon>Poales</taxon>
        <taxon>Poaceae</taxon>
        <taxon>BOP clade</taxon>
        <taxon>Oryzoideae</taxon>
        <taxon>Oryzeae</taxon>
        <taxon>Oryzinae</taxon>
        <taxon>Oryza</taxon>
        <taxon>Oryza sativa</taxon>
    </lineage>
</organism>
<name>A0A0P0X017_ORYSJ</name>